<dbReference type="RefSeq" id="WP_256124411.1">
    <property type="nucleotide sequence ID" value="NZ_JABXXQ010000482.1"/>
</dbReference>
<proteinExistence type="predicted"/>
<name>A0A839UZX1_9PROT</name>
<keyword evidence="2" id="KW-1185">Reference proteome</keyword>
<organism evidence="1 2">
    <name type="scientific">Endobacter medicaginis</name>
    <dbReference type="NCBI Taxonomy" id="1181271"/>
    <lineage>
        <taxon>Bacteria</taxon>
        <taxon>Pseudomonadati</taxon>
        <taxon>Pseudomonadota</taxon>
        <taxon>Alphaproteobacteria</taxon>
        <taxon>Acetobacterales</taxon>
        <taxon>Acetobacteraceae</taxon>
        <taxon>Endobacter</taxon>
    </lineage>
</organism>
<accession>A0A839UZX1</accession>
<reference evidence="1 2" key="1">
    <citation type="submission" date="2020-08" db="EMBL/GenBank/DDBJ databases">
        <title>Genomic Encyclopedia of Type Strains, Phase III (KMG-III): the genomes of soil and plant-associated and newly described type strains.</title>
        <authorList>
            <person name="Whitman W."/>
        </authorList>
    </citation>
    <scope>NUCLEOTIDE SEQUENCE [LARGE SCALE GENOMIC DNA]</scope>
    <source>
        <strain evidence="1 2">CECT 8088</strain>
    </source>
</reference>
<evidence type="ECO:0000313" key="2">
    <source>
        <dbReference type="Proteomes" id="UP000557688"/>
    </source>
</evidence>
<comment type="caution">
    <text evidence="1">The sequence shown here is derived from an EMBL/GenBank/DDBJ whole genome shotgun (WGS) entry which is preliminary data.</text>
</comment>
<sequence>MTRTVTITLAFAALLALNGCVVYGGPYYHPYGWHPHPYGW</sequence>
<protein>
    <submittedName>
        <fullName evidence="1">Capsule polysaccharide export protein KpsC/LpsZ</fullName>
    </submittedName>
</protein>
<gene>
    <name evidence="1" type="ORF">FHR90_000653</name>
</gene>
<evidence type="ECO:0000313" key="1">
    <source>
        <dbReference type="EMBL" id="MBB3172839.1"/>
    </source>
</evidence>
<dbReference type="Proteomes" id="UP000557688">
    <property type="component" value="Unassembled WGS sequence"/>
</dbReference>
<dbReference type="AlphaFoldDB" id="A0A839UZX1"/>
<dbReference type="EMBL" id="JACHXV010000002">
    <property type="protein sequence ID" value="MBB3172839.1"/>
    <property type="molecule type" value="Genomic_DNA"/>
</dbReference>